<keyword evidence="5 10" id="KW-0808">Transferase</keyword>
<evidence type="ECO:0000256" key="7">
    <source>
        <dbReference type="ARBA" id="ARBA00049183"/>
    </source>
</evidence>
<dbReference type="UniPathway" id="UPA00958"/>
<evidence type="ECO:0000256" key="8">
    <source>
        <dbReference type="PIRSR" id="PIRSR639901-1"/>
    </source>
</evidence>
<feature type="active site" description="Proton acceptor" evidence="8">
    <location>
        <position position="69"/>
    </location>
</feature>
<dbReference type="GO" id="GO:0043842">
    <property type="term" value="F:Kdo transferase activity"/>
    <property type="evidence" value="ECO:0007669"/>
    <property type="project" value="UniProtKB-EC"/>
</dbReference>
<evidence type="ECO:0000256" key="10">
    <source>
        <dbReference type="RuleBase" id="RU365103"/>
    </source>
</evidence>
<evidence type="ECO:0000256" key="4">
    <source>
        <dbReference type="ARBA" id="ARBA00019077"/>
    </source>
</evidence>
<proteinExistence type="inferred from homology"/>
<evidence type="ECO:0000313" key="12">
    <source>
        <dbReference type="EMBL" id="SMX23831.1"/>
    </source>
</evidence>
<reference evidence="12 13" key="1">
    <citation type="submission" date="2017-05" db="EMBL/GenBank/DDBJ databases">
        <authorList>
            <person name="Song R."/>
            <person name="Chenine A.L."/>
            <person name="Ruprecht R.M."/>
        </authorList>
    </citation>
    <scope>NUCLEOTIDE SEQUENCE [LARGE SCALE GENOMIC DNA]</scope>
    <source>
        <strain evidence="12 13">CECT 8489</strain>
    </source>
</reference>
<keyword evidence="10" id="KW-0472">Membrane</keyword>
<comment type="function">
    <text evidence="1 10">Involved in lipopolysaccharide (LPS) biosynthesis. Catalyzes the transfer of 3-deoxy-D-manno-octulosonate (Kdo) residue(s) from CMP-Kdo to lipid IV(A), the tetraacyldisaccharide-1,4'-bisphosphate precursor of lipid A.</text>
</comment>
<dbReference type="EC" id="2.4.99.12" evidence="3 10"/>
<keyword evidence="10" id="KW-1003">Cell membrane</keyword>
<dbReference type="GO" id="GO:0009245">
    <property type="term" value="P:lipid A biosynthetic process"/>
    <property type="evidence" value="ECO:0007669"/>
    <property type="project" value="TreeGrafter"/>
</dbReference>
<gene>
    <name evidence="12" type="primary">waaA_3</name>
    <name evidence="12" type="ORF">BOA8489_01944</name>
</gene>
<dbReference type="OrthoDB" id="9789797at2"/>
<dbReference type="Gene3D" id="3.40.50.2000">
    <property type="entry name" value="Glycogen Phosphorylase B"/>
    <property type="match status" value="1"/>
</dbReference>
<comment type="catalytic activity">
    <reaction evidence="7 10">
        <text>lipid IVA (E. coli) + CMP-3-deoxy-beta-D-manno-octulosonate = alpha-Kdo-(2-&gt;6)-lipid IVA (E. coli) + CMP + H(+)</text>
        <dbReference type="Rhea" id="RHEA:28066"/>
        <dbReference type="ChEBI" id="CHEBI:15378"/>
        <dbReference type="ChEBI" id="CHEBI:58603"/>
        <dbReference type="ChEBI" id="CHEBI:60364"/>
        <dbReference type="ChEBI" id="CHEBI:60377"/>
        <dbReference type="ChEBI" id="CHEBI:85987"/>
        <dbReference type="EC" id="2.4.99.12"/>
    </reaction>
</comment>
<accession>A0A238J0J4</accession>
<dbReference type="InterPro" id="IPR039901">
    <property type="entry name" value="Kdotransferase"/>
</dbReference>
<evidence type="ECO:0000259" key="11">
    <source>
        <dbReference type="Pfam" id="PF04413"/>
    </source>
</evidence>
<dbReference type="InterPro" id="IPR038107">
    <property type="entry name" value="Glycos_transf_N_sf"/>
</dbReference>
<dbReference type="Gene3D" id="3.40.50.11720">
    <property type="entry name" value="3-Deoxy-D-manno-octulosonic-acid transferase, N-terminal domain"/>
    <property type="match status" value="1"/>
</dbReference>
<organism evidence="12 13">
    <name type="scientific">Boseongicola aestuarii</name>
    <dbReference type="NCBI Taxonomy" id="1470561"/>
    <lineage>
        <taxon>Bacteria</taxon>
        <taxon>Pseudomonadati</taxon>
        <taxon>Pseudomonadota</taxon>
        <taxon>Alphaproteobacteria</taxon>
        <taxon>Rhodobacterales</taxon>
        <taxon>Paracoccaceae</taxon>
        <taxon>Boseongicola</taxon>
    </lineage>
</organism>
<comment type="similarity">
    <text evidence="10">Belongs to the glycosyltransferase group 1 family.</text>
</comment>
<comment type="subcellular location">
    <subcellularLocation>
        <location evidence="10">Cell membrane</location>
    </subcellularLocation>
</comment>
<name>A0A238J0J4_9RHOB</name>
<evidence type="ECO:0000256" key="1">
    <source>
        <dbReference type="ARBA" id="ARBA00003394"/>
    </source>
</evidence>
<dbReference type="PANTHER" id="PTHR42755">
    <property type="entry name" value="3-DEOXY-MANNO-OCTULOSONATE CYTIDYLYLTRANSFERASE"/>
    <property type="match status" value="1"/>
</dbReference>
<feature type="site" description="Transition state stabilizer" evidence="9">
    <location>
        <position position="215"/>
    </location>
</feature>
<dbReference type="InterPro" id="IPR007507">
    <property type="entry name" value="Glycos_transf_N"/>
</dbReference>
<keyword evidence="10" id="KW-0448">Lipopolysaccharide biosynthesis</keyword>
<comment type="pathway">
    <text evidence="2 10">Bacterial outer membrane biogenesis; LPS core biosynthesis.</text>
</comment>
<evidence type="ECO:0000256" key="5">
    <source>
        <dbReference type="ARBA" id="ARBA00022679"/>
    </source>
</evidence>
<dbReference type="Proteomes" id="UP000201838">
    <property type="component" value="Unassembled WGS sequence"/>
</dbReference>
<dbReference type="RefSeq" id="WP_093973818.1">
    <property type="nucleotide sequence ID" value="NZ_FXXQ01000006.1"/>
</dbReference>
<evidence type="ECO:0000256" key="9">
    <source>
        <dbReference type="PIRSR" id="PIRSR639901-2"/>
    </source>
</evidence>
<feature type="domain" description="3-deoxy-D-manno-octulosonic-acid transferase N-terminal" evidence="11">
    <location>
        <begin position="42"/>
        <end position="206"/>
    </location>
</feature>
<dbReference type="Pfam" id="PF04413">
    <property type="entry name" value="Glycos_transf_N"/>
    <property type="match status" value="1"/>
</dbReference>
<evidence type="ECO:0000313" key="13">
    <source>
        <dbReference type="Proteomes" id="UP000201838"/>
    </source>
</evidence>
<dbReference type="EMBL" id="FXXQ01000006">
    <property type="protein sequence ID" value="SMX23831.1"/>
    <property type="molecule type" value="Genomic_DNA"/>
</dbReference>
<evidence type="ECO:0000256" key="6">
    <source>
        <dbReference type="ARBA" id="ARBA00031445"/>
    </source>
</evidence>
<dbReference type="GO" id="GO:0009244">
    <property type="term" value="P:lipopolysaccharide core region biosynthetic process"/>
    <property type="evidence" value="ECO:0007669"/>
    <property type="project" value="UniProtKB-UniRule"/>
</dbReference>
<evidence type="ECO:0000256" key="3">
    <source>
        <dbReference type="ARBA" id="ARBA00012621"/>
    </source>
</evidence>
<evidence type="ECO:0000256" key="2">
    <source>
        <dbReference type="ARBA" id="ARBA00004713"/>
    </source>
</evidence>
<dbReference type="GO" id="GO:0005886">
    <property type="term" value="C:plasma membrane"/>
    <property type="evidence" value="ECO:0007669"/>
    <property type="project" value="UniProtKB-SubCell"/>
</dbReference>
<feature type="site" description="Transition state stabilizer" evidence="9">
    <location>
        <position position="139"/>
    </location>
</feature>
<sequence>MGTRKADHWQLRAYLAARVVLQPSMPWILRRRLRQGKEEPERVGEKFGKSSITRPDGQLVWIHAVGLGELLALRPLIRAMHSEDPKLNFLITSTARSSARVIDSNLPPRTIHQFLPLDGPSFVRRFLNHWRPDLSIWSEQDLWPGAIHDADARGTPLAFVNARMSSEAKARRARLKGLYRAIFDRFALISAQDEGSAAAIAALGGTVNAPNCNLKPAAQPLAVDEQALKSFRALLSGRAVWVAASTHADDEDVVLHAQTLLLAKDPTALLILVPRSPDRAADIVAAIEAAGLSYATRSADEFPEADTQVYLADSFGELGIWYRLARSAFVGGSFGGLGGHNPWEAICLGVTVHVGPDTQNFRTDYDTLTGKGLCHRLTPGDAVSNELADAVFNDGDAARIQLAQDAVEEARAALTPLARDLVAMVGSPTRSSPPSNSSTDVSG</sequence>
<keyword evidence="12" id="KW-0328">Glycosyltransferase</keyword>
<dbReference type="PANTHER" id="PTHR42755:SF1">
    <property type="entry name" value="3-DEOXY-D-MANNO-OCTULOSONIC ACID TRANSFERASE, MITOCHONDRIAL-RELATED"/>
    <property type="match status" value="1"/>
</dbReference>
<dbReference type="AlphaFoldDB" id="A0A238J0J4"/>
<keyword evidence="13" id="KW-1185">Reference proteome</keyword>
<protein>
    <recommendedName>
        <fullName evidence="4 10">3-deoxy-D-manno-octulosonic acid transferase</fullName>
        <shortName evidence="10">Kdo transferase</shortName>
        <ecNumber evidence="3 10">2.4.99.12</ecNumber>
    </recommendedName>
    <alternativeName>
        <fullName evidence="6 10">Lipid IV(A) 3-deoxy-D-manno-octulosonic acid transferase</fullName>
    </alternativeName>
</protein>